<dbReference type="GO" id="GO:0016705">
    <property type="term" value="F:oxidoreductase activity, acting on paired donors, with incorporation or reduction of molecular oxygen"/>
    <property type="evidence" value="ECO:0007669"/>
    <property type="project" value="InterPro"/>
</dbReference>
<dbReference type="EMBL" id="CM007897">
    <property type="protein sequence ID" value="OTG18901.1"/>
    <property type="molecule type" value="Genomic_DNA"/>
</dbReference>
<evidence type="ECO:0000256" key="5">
    <source>
        <dbReference type="ARBA" id="ARBA00022723"/>
    </source>
</evidence>
<protein>
    <submittedName>
        <fullName evidence="16">Putative cytochrome P450</fullName>
    </submittedName>
</protein>
<evidence type="ECO:0000256" key="4">
    <source>
        <dbReference type="ARBA" id="ARBA00022692"/>
    </source>
</evidence>
<keyword evidence="10 14" id="KW-0503">Monooxygenase</keyword>
<dbReference type="Gene3D" id="1.10.630.10">
    <property type="entry name" value="Cytochrome P450"/>
    <property type="match status" value="1"/>
</dbReference>
<dbReference type="GO" id="GO:0005506">
    <property type="term" value="F:iron ion binding"/>
    <property type="evidence" value="ECO:0007669"/>
    <property type="project" value="InterPro"/>
</dbReference>
<dbReference type="GO" id="GO:0004497">
    <property type="term" value="F:monooxygenase activity"/>
    <property type="evidence" value="ECO:0007669"/>
    <property type="project" value="UniProtKB-KW"/>
</dbReference>
<dbReference type="GO" id="GO:0020037">
    <property type="term" value="F:heme binding"/>
    <property type="evidence" value="ECO:0007669"/>
    <property type="project" value="InterPro"/>
</dbReference>
<dbReference type="PANTHER" id="PTHR47955">
    <property type="entry name" value="CYTOCHROME P450 FAMILY 71 PROTEIN"/>
    <property type="match status" value="1"/>
</dbReference>
<keyword evidence="8 14" id="KW-0560">Oxidoreductase</keyword>
<evidence type="ECO:0000256" key="14">
    <source>
        <dbReference type="RuleBase" id="RU000461"/>
    </source>
</evidence>
<dbReference type="GO" id="GO:0051762">
    <property type="term" value="P:sesquiterpene biosynthetic process"/>
    <property type="evidence" value="ECO:0007669"/>
    <property type="project" value="UniProtKB-ARBA"/>
</dbReference>
<dbReference type="PANTHER" id="PTHR47955:SF9">
    <property type="entry name" value="PREMNASPIRODIENE OXYGENASE-LIKE"/>
    <property type="match status" value="1"/>
</dbReference>
<gene>
    <name evidence="16" type="ORF">HannXRQ_Chr08g0228131</name>
</gene>
<evidence type="ECO:0000313" key="16">
    <source>
        <dbReference type="EMBL" id="OTG18901.1"/>
    </source>
</evidence>
<dbReference type="PROSITE" id="PS00086">
    <property type="entry name" value="CYTOCHROME_P450"/>
    <property type="match status" value="1"/>
</dbReference>
<dbReference type="OMA" id="DERYWDA"/>
<dbReference type="AlphaFoldDB" id="A0A251U9D2"/>
<keyword evidence="3 13" id="KW-0349">Heme</keyword>
<dbReference type="GO" id="GO:0016491">
    <property type="term" value="F:oxidoreductase activity"/>
    <property type="evidence" value="ECO:0000318"/>
    <property type="project" value="GO_Central"/>
</dbReference>
<comment type="similarity">
    <text evidence="2 14">Belongs to the cytochrome P450 family.</text>
</comment>
<evidence type="ECO:0000256" key="10">
    <source>
        <dbReference type="ARBA" id="ARBA00023033"/>
    </source>
</evidence>
<keyword evidence="15" id="KW-0732">Signal</keyword>
<organism evidence="16 17">
    <name type="scientific">Helianthus annuus</name>
    <name type="common">Common sunflower</name>
    <dbReference type="NCBI Taxonomy" id="4232"/>
    <lineage>
        <taxon>Eukaryota</taxon>
        <taxon>Viridiplantae</taxon>
        <taxon>Streptophyta</taxon>
        <taxon>Embryophyta</taxon>
        <taxon>Tracheophyta</taxon>
        <taxon>Spermatophyta</taxon>
        <taxon>Magnoliopsida</taxon>
        <taxon>eudicotyledons</taxon>
        <taxon>Gunneridae</taxon>
        <taxon>Pentapetalae</taxon>
        <taxon>asterids</taxon>
        <taxon>campanulids</taxon>
        <taxon>Asterales</taxon>
        <taxon>Asteraceae</taxon>
        <taxon>Asteroideae</taxon>
        <taxon>Heliantheae alliance</taxon>
        <taxon>Heliantheae</taxon>
        <taxon>Helianthus</taxon>
    </lineage>
</organism>
<feature type="chain" id="PRO_5012309881" evidence="15">
    <location>
        <begin position="26"/>
        <end position="462"/>
    </location>
</feature>
<comment type="cofactor">
    <cofactor evidence="13">
        <name>heme</name>
        <dbReference type="ChEBI" id="CHEBI:30413"/>
    </cofactor>
</comment>
<sequence>MEHHISLSLIIFFLTLFYLFTKLKTSTSPHTNNNLPPQPWKLPLIGHLHHLLGSLPHIALTNLSQNLGPIFHLRLGEFTFVVISSPDLAKQVMKTNDLSLANRPKLLSAEIVGYNYTDVIFSPYGEYWRQMRKICILELLSAKKVGSFKSIRDQESWSLVECMVNKGPVTINLTEKIFSTINVIATRVAVGSRCKDHGMLVELIEQLVSLSGGFDVCDLFPSFKVLHLVTGMRGKLMRIHSKIDKMLDGIISDHQECRAGGGRTEQNEDLLDVLLRLKDDGGLQFPLTYDNIKAVILDMFAAGTDTASVIIEWAMFELMLNPRVMHKLQGEIRRVFQGKKKVYESDIEDLEYLSLVINETLRLHPPIPLIPRECREKCEIGGYNIPVNTKITINIWKIGRDPDYWNNPESFIPERFSESSIDFKGTYFEYLPFGAGRRICPGLTMGLAIVELVLTRLLYHFN</sequence>
<proteinExistence type="inferred from homology"/>
<feature type="signal peptide" evidence="15">
    <location>
        <begin position="1"/>
        <end position="25"/>
    </location>
</feature>
<keyword evidence="4" id="KW-0812">Transmembrane</keyword>
<evidence type="ECO:0000256" key="1">
    <source>
        <dbReference type="ARBA" id="ARBA00004606"/>
    </source>
</evidence>
<comment type="subcellular location">
    <subcellularLocation>
        <location evidence="1">Membrane</location>
        <topology evidence="1">Single-pass type II membrane protein</topology>
    </subcellularLocation>
</comment>
<dbReference type="GO" id="GO:0016020">
    <property type="term" value="C:membrane"/>
    <property type="evidence" value="ECO:0007669"/>
    <property type="project" value="UniProtKB-SubCell"/>
</dbReference>
<reference evidence="17" key="1">
    <citation type="journal article" date="2017" name="Nature">
        <title>The sunflower genome provides insights into oil metabolism, flowering and Asterid evolution.</title>
        <authorList>
            <person name="Badouin H."/>
            <person name="Gouzy J."/>
            <person name="Grassa C.J."/>
            <person name="Murat F."/>
            <person name="Staton S.E."/>
            <person name="Cottret L."/>
            <person name="Lelandais-Briere C."/>
            <person name="Owens G.L."/>
            <person name="Carrere S."/>
            <person name="Mayjonade B."/>
            <person name="Legrand L."/>
            <person name="Gill N."/>
            <person name="Kane N.C."/>
            <person name="Bowers J.E."/>
            <person name="Hubner S."/>
            <person name="Bellec A."/>
            <person name="Berard A."/>
            <person name="Berges H."/>
            <person name="Blanchet N."/>
            <person name="Boniface M.C."/>
            <person name="Brunel D."/>
            <person name="Catrice O."/>
            <person name="Chaidir N."/>
            <person name="Claudel C."/>
            <person name="Donnadieu C."/>
            <person name="Faraut T."/>
            <person name="Fievet G."/>
            <person name="Helmstetter N."/>
            <person name="King M."/>
            <person name="Knapp S.J."/>
            <person name="Lai Z."/>
            <person name="Le Paslier M.C."/>
            <person name="Lippi Y."/>
            <person name="Lorenzon L."/>
            <person name="Mandel J.R."/>
            <person name="Marage G."/>
            <person name="Marchand G."/>
            <person name="Marquand E."/>
            <person name="Bret-Mestries E."/>
            <person name="Morien E."/>
            <person name="Nambeesan S."/>
            <person name="Nguyen T."/>
            <person name="Pegot-Espagnet P."/>
            <person name="Pouilly N."/>
            <person name="Raftis F."/>
            <person name="Sallet E."/>
            <person name="Schiex T."/>
            <person name="Thomas J."/>
            <person name="Vandecasteele C."/>
            <person name="Vares D."/>
            <person name="Vear F."/>
            <person name="Vautrin S."/>
            <person name="Crespi M."/>
            <person name="Mangin B."/>
            <person name="Burke J.M."/>
            <person name="Salse J."/>
            <person name="Munos S."/>
            <person name="Vincourt P."/>
            <person name="Rieseberg L.H."/>
            <person name="Langlade N.B."/>
        </authorList>
    </citation>
    <scope>NUCLEOTIDE SEQUENCE [LARGE SCALE GENOMIC DNA]</scope>
    <source>
        <strain evidence="17">cv. SF193</strain>
    </source>
</reference>
<evidence type="ECO:0000256" key="9">
    <source>
        <dbReference type="ARBA" id="ARBA00023004"/>
    </source>
</evidence>
<evidence type="ECO:0000256" key="8">
    <source>
        <dbReference type="ARBA" id="ARBA00023002"/>
    </source>
</evidence>
<evidence type="ECO:0000256" key="13">
    <source>
        <dbReference type="PIRSR" id="PIRSR602401-1"/>
    </source>
</evidence>
<dbReference type="SUPFAM" id="SSF48264">
    <property type="entry name" value="Cytochrome P450"/>
    <property type="match status" value="1"/>
</dbReference>
<dbReference type="InParanoid" id="A0A251U9D2"/>
<keyword evidence="5 13" id="KW-0479">Metal-binding</keyword>
<accession>A0A251U9D2</accession>
<evidence type="ECO:0000313" key="17">
    <source>
        <dbReference type="Proteomes" id="UP000215914"/>
    </source>
</evidence>
<evidence type="ECO:0000256" key="12">
    <source>
        <dbReference type="ARBA" id="ARBA00023180"/>
    </source>
</evidence>
<evidence type="ECO:0000256" key="7">
    <source>
        <dbReference type="ARBA" id="ARBA00022989"/>
    </source>
</evidence>
<dbReference type="PRINTS" id="PR00385">
    <property type="entry name" value="P450"/>
</dbReference>
<dbReference type="InterPro" id="IPR001128">
    <property type="entry name" value="Cyt_P450"/>
</dbReference>
<dbReference type="STRING" id="4232.A0A251U9D2"/>
<dbReference type="InterPro" id="IPR002401">
    <property type="entry name" value="Cyt_P450_E_grp-I"/>
</dbReference>
<dbReference type="PRINTS" id="PR00463">
    <property type="entry name" value="EP450I"/>
</dbReference>
<feature type="binding site" description="axial binding residue" evidence="13">
    <location>
        <position position="440"/>
    </location>
    <ligand>
        <name>heme</name>
        <dbReference type="ChEBI" id="CHEBI:30413"/>
    </ligand>
    <ligandPart>
        <name>Fe</name>
        <dbReference type="ChEBI" id="CHEBI:18248"/>
    </ligandPart>
</feature>
<keyword evidence="11" id="KW-0472">Membrane</keyword>
<name>A0A251U9D2_HELAN</name>
<dbReference type="CDD" id="cd11072">
    <property type="entry name" value="CYP71-like"/>
    <property type="match status" value="1"/>
</dbReference>
<keyword evidence="17" id="KW-1185">Reference proteome</keyword>
<evidence type="ECO:0000256" key="6">
    <source>
        <dbReference type="ARBA" id="ARBA00022968"/>
    </source>
</evidence>
<dbReference type="InterPro" id="IPR036396">
    <property type="entry name" value="Cyt_P450_sf"/>
</dbReference>
<dbReference type="Pfam" id="PF00067">
    <property type="entry name" value="p450"/>
    <property type="match status" value="1"/>
</dbReference>
<keyword evidence="7" id="KW-1133">Transmembrane helix</keyword>
<dbReference type="Proteomes" id="UP000215914">
    <property type="component" value="Chromosome 8"/>
</dbReference>
<keyword evidence="9 13" id="KW-0408">Iron</keyword>
<evidence type="ECO:0000256" key="11">
    <source>
        <dbReference type="ARBA" id="ARBA00023136"/>
    </source>
</evidence>
<evidence type="ECO:0000256" key="15">
    <source>
        <dbReference type="SAM" id="SignalP"/>
    </source>
</evidence>
<keyword evidence="12" id="KW-0325">Glycoprotein</keyword>
<evidence type="ECO:0000256" key="2">
    <source>
        <dbReference type="ARBA" id="ARBA00010617"/>
    </source>
</evidence>
<dbReference type="InterPro" id="IPR017972">
    <property type="entry name" value="Cyt_P450_CS"/>
</dbReference>
<evidence type="ECO:0000256" key="3">
    <source>
        <dbReference type="ARBA" id="ARBA00022617"/>
    </source>
</evidence>
<dbReference type="FunFam" id="1.10.630.10:FF:000043">
    <property type="entry name" value="Cytochrome P450 99A2"/>
    <property type="match status" value="1"/>
</dbReference>
<keyword evidence="6" id="KW-0735">Signal-anchor</keyword>